<dbReference type="Pfam" id="PF13493">
    <property type="entry name" value="DUF4118"/>
    <property type="match status" value="1"/>
</dbReference>
<comment type="catalytic activity">
    <reaction evidence="1">
        <text>ATP + protein L-histidine = ADP + protein N-phospho-L-histidine.</text>
        <dbReference type="EC" id="2.7.13.3"/>
    </reaction>
</comment>
<dbReference type="GO" id="GO:0005886">
    <property type="term" value="C:plasma membrane"/>
    <property type="evidence" value="ECO:0007669"/>
    <property type="project" value="TreeGrafter"/>
</dbReference>
<evidence type="ECO:0000313" key="16">
    <source>
        <dbReference type="Proteomes" id="UP000264141"/>
    </source>
</evidence>
<accession>A0A3D1JJZ5</accession>
<dbReference type="Gene3D" id="3.30.565.10">
    <property type="entry name" value="Histidine kinase-like ATPase, C-terminal domain"/>
    <property type="match status" value="1"/>
</dbReference>
<organism evidence="15 16">
    <name type="scientific">Anaerolinea thermolimosa</name>
    <dbReference type="NCBI Taxonomy" id="229919"/>
    <lineage>
        <taxon>Bacteria</taxon>
        <taxon>Bacillati</taxon>
        <taxon>Chloroflexota</taxon>
        <taxon>Anaerolineae</taxon>
        <taxon>Anaerolineales</taxon>
        <taxon>Anaerolineaceae</taxon>
        <taxon>Anaerolinea</taxon>
    </lineage>
</organism>
<dbReference type="EMBL" id="DPBP01000047">
    <property type="protein sequence ID" value="HCE18567.1"/>
    <property type="molecule type" value="Genomic_DNA"/>
</dbReference>
<dbReference type="PANTHER" id="PTHR45569">
    <property type="entry name" value="SENSOR PROTEIN KDPD"/>
    <property type="match status" value="1"/>
</dbReference>
<evidence type="ECO:0000256" key="3">
    <source>
        <dbReference type="ARBA" id="ARBA00012438"/>
    </source>
</evidence>
<comment type="caution">
    <text evidence="15">The sequence shown here is derived from an EMBL/GenBank/DDBJ whole genome shotgun (WGS) entry which is preliminary data.</text>
</comment>
<keyword evidence="11" id="KW-0902">Two-component regulatory system</keyword>
<keyword evidence="8" id="KW-0418">Kinase</keyword>
<reference evidence="15 16" key="1">
    <citation type="journal article" date="2018" name="Nat. Biotechnol.">
        <title>A standardized bacterial taxonomy based on genome phylogeny substantially revises the tree of life.</title>
        <authorList>
            <person name="Parks D.H."/>
            <person name="Chuvochina M."/>
            <person name="Waite D.W."/>
            <person name="Rinke C."/>
            <person name="Skarshewski A."/>
            <person name="Chaumeil P.A."/>
            <person name="Hugenholtz P."/>
        </authorList>
    </citation>
    <scope>NUCLEOTIDE SEQUENCE [LARGE SCALE GENOMIC DNA]</scope>
    <source>
        <strain evidence="15">UBA8781</strain>
    </source>
</reference>
<comment type="subcellular location">
    <subcellularLocation>
        <location evidence="2">Membrane</location>
        <topology evidence="2">Multi-pass membrane protein</topology>
    </subcellularLocation>
</comment>
<feature type="transmembrane region" description="Helical" evidence="13">
    <location>
        <begin position="6"/>
        <end position="30"/>
    </location>
</feature>
<keyword evidence="7" id="KW-0547">Nucleotide-binding</keyword>
<dbReference type="SUPFAM" id="SSF55874">
    <property type="entry name" value="ATPase domain of HSP90 chaperone/DNA topoisomerase II/histidine kinase"/>
    <property type="match status" value="1"/>
</dbReference>
<evidence type="ECO:0000256" key="10">
    <source>
        <dbReference type="ARBA" id="ARBA00022989"/>
    </source>
</evidence>
<feature type="domain" description="Histidine kinase" evidence="14">
    <location>
        <begin position="258"/>
        <end position="472"/>
    </location>
</feature>
<dbReference type="Proteomes" id="UP000264141">
    <property type="component" value="Unassembled WGS sequence"/>
</dbReference>
<feature type="transmembrane region" description="Helical" evidence="13">
    <location>
        <begin position="42"/>
        <end position="70"/>
    </location>
</feature>
<keyword evidence="6 13" id="KW-0812">Transmembrane</keyword>
<dbReference type="AlphaFoldDB" id="A0A3D1JJZ5"/>
<protein>
    <recommendedName>
        <fullName evidence="3">histidine kinase</fullName>
        <ecNumber evidence="3">2.7.13.3</ecNumber>
    </recommendedName>
</protein>
<evidence type="ECO:0000256" key="12">
    <source>
        <dbReference type="ARBA" id="ARBA00023136"/>
    </source>
</evidence>
<dbReference type="Gene3D" id="1.10.287.130">
    <property type="match status" value="1"/>
</dbReference>
<dbReference type="SMART" id="SM00387">
    <property type="entry name" value="HATPase_c"/>
    <property type="match status" value="1"/>
</dbReference>
<evidence type="ECO:0000259" key="14">
    <source>
        <dbReference type="PROSITE" id="PS50109"/>
    </source>
</evidence>
<dbReference type="GO" id="GO:0000155">
    <property type="term" value="F:phosphorelay sensor kinase activity"/>
    <property type="evidence" value="ECO:0007669"/>
    <property type="project" value="InterPro"/>
</dbReference>
<keyword evidence="9" id="KW-0067">ATP-binding</keyword>
<sequence>MNRSWIGLSVLGRVLSAMIAVVLYSLLLYLLRGFFNTAIIAILYLVPVVVMASLFGGLAGISASIFSFLIFNFFFLQPIYTFQVAHPQDFLAMFVLLGVAILVSNLMARSQQRLQQVQAREQELRRLYELSAALTGQIDGDRIAEILAQKIHEVFPGATIEITADTPLRRFHAMVPPGATPGHEASCTRIPLYASKGPLGEICLYGHSGVFTLEEDRLLQTYASQGALALERAILAEIETRSRVLEESDRLKTAILSSVSHELRTPLASIQAAATSLFDPSVALEPAARQELQEILLEEIEHLTQLVGNLLNMSRLEAGALKLQRQWNSMAEIVDTALRRLRRSVGERVLEVNVSEDLPLVSVDSVLMEQVVLNLVRNSLKFAPPYTPITISAVVEGESLKVQVKNRGPHIPEEHLEHIFDKFYTIPGMENQRGTGLGLSICKGIVEAHGGTIHAENLADGVAFSFTIPSLQRIPLANLPDDEESE</sequence>
<dbReference type="PROSITE" id="PS50109">
    <property type="entry name" value="HIS_KIN"/>
    <property type="match status" value="1"/>
</dbReference>
<dbReference type="Pfam" id="PF00512">
    <property type="entry name" value="HisKA"/>
    <property type="match status" value="1"/>
</dbReference>
<evidence type="ECO:0000256" key="1">
    <source>
        <dbReference type="ARBA" id="ARBA00000085"/>
    </source>
</evidence>
<dbReference type="EC" id="2.7.13.3" evidence="3"/>
<dbReference type="InterPro" id="IPR004358">
    <property type="entry name" value="Sig_transdc_His_kin-like_C"/>
</dbReference>
<dbReference type="STRING" id="229919.GCA_001050195_02672"/>
<keyword evidence="5" id="KW-0808">Transferase</keyword>
<proteinExistence type="predicted"/>
<dbReference type="InterPro" id="IPR025201">
    <property type="entry name" value="KdpD_TM"/>
</dbReference>
<evidence type="ECO:0000256" key="2">
    <source>
        <dbReference type="ARBA" id="ARBA00004141"/>
    </source>
</evidence>
<evidence type="ECO:0000256" key="7">
    <source>
        <dbReference type="ARBA" id="ARBA00022741"/>
    </source>
</evidence>
<dbReference type="InterPro" id="IPR029016">
    <property type="entry name" value="GAF-like_dom_sf"/>
</dbReference>
<dbReference type="Gene3D" id="1.20.120.620">
    <property type="entry name" value="Backbone structure of the membrane domain of e. Coli histidine kinase receptor kdpd"/>
    <property type="match status" value="1"/>
</dbReference>
<evidence type="ECO:0000256" key="9">
    <source>
        <dbReference type="ARBA" id="ARBA00022840"/>
    </source>
</evidence>
<dbReference type="InterPro" id="IPR036097">
    <property type="entry name" value="HisK_dim/P_sf"/>
</dbReference>
<dbReference type="GO" id="GO:0005524">
    <property type="term" value="F:ATP binding"/>
    <property type="evidence" value="ECO:0007669"/>
    <property type="project" value="UniProtKB-KW"/>
</dbReference>
<evidence type="ECO:0000256" key="6">
    <source>
        <dbReference type="ARBA" id="ARBA00022692"/>
    </source>
</evidence>
<keyword evidence="4" id="KW-0597">Phosphoprotein</keyword>
<feature type="transmembrane region" description="Helical" evidence="13">
    <location>
        <begin position="90"/>
        <end position="108"/>
    </location>
</feature>
<dbReference type="InterPro" id="IPR005467">
    <property type="entry name" value="His_kinase_dom"/>
</dbReference>
<dbReference type="SMART" id="SM00388">
    <property type="entry name" value="HisKA"/>
    <property type="match status" value="1"/>
</dbReference>
<dbReference type="PRINTS" id="PR00344">
    <property type="entry name" value="BCTRLSENSOR"/>
</dbReference>
<evidence type="ECO:0000256" key="8">
    <source>
        <dbReference type="ARBA" id="ARBA00022777"/>
    </source>
</evidence>
<dbReference type="InterPro" id="IPR038318">
    <property type="entry name" value="KdpD_sf"/>
</dbReference>
<evidence type="ECO:0000256" key="5">
    <source>
        <dbReference type="ARBA" id="ARBA00022679"/>
    </source>
</evidence>
<keyword evidence="12 13" id="KW-0472">Membrane</keyword>
<dbReference type="CDD" id="cd00075">
    <property type="entry name" value="HATPase"/>
    <property type="match status" value="1"/>
</dbReference>
<evidence type="ECO:0000313" key="15">
    <source>
        <dbReference type="EMBL" id="HCE18567.1"/>
    </source>
</evidence>
<evidence type="ECO:0000256" key="13">
    <source>
        <dbReference type="SAM" id="Phobius"/>
    </source>
</evidence>
<dbReference type="Pfam" id="PF02518">
    <property type="entry name" value="HATPase_c"/>
    <property type="match status" value="1"/>
</dbReference>
<gene>
    <name evidence="15" type="ORF">DEQ80_11980</name>
</gene>
<dbReference type="CDD" id="cd00082">
    <property type="entry name" value="HisKA"/>
    <property type="match status" value="1"/>
</dbReference>
<dbReference type="InterPro" id="IPR052023">
    <property type="entry name" value="Histidine_kinase_KdpD"/>
</dbReference>
<dbReference type="InterPro" id="IPR003661">
    <property type="entry name" value="HisK_dim/P_dom"/>
</dbReference>
<dbReference type="InterPro" id="IPR036890">
    <property type="entry name" value="HATPase_C_sf"/>
</dbReference>
<dbReference type="PANTHER" id="PTHR45569:SF1">
    <property type="entry name" value="SENSOR PROTEIN KDPD"/>
    <property type="match status" value="1"/>
</dbReference>
<evidence type="ECO:0000256" key="4">
    <source>
        <dbReference type="ARBA" id="ARBA00022553"/>
    </source>
</evidence>
<dbReference type="SUPFAM" id="SSF47384">
    <property type="entry name" value="Homodimeric domain of signal transducing histidine kinase"/>
    <property type="match status" value="1"/>
</dbReference>
<name>A0A3D1JJZ5_9CHLR</name>
<evidence type="ECO:0000256" key="11">
    <source>
        <dbReference type="ARBA" id="ARBA00023012"/>
    </source>
</evidence>
<dbReference type="Gene3D" id="3.30.450.40">
    <property type="match status" value="1"/>
</dbReference>
<keyword evidence="10 13" id="KW-1133">Transmembrane helix</keyword>
<dbReference type="InterPro" id="IPR003594">
    <property type="entry name" value="HATPase_dom"/>
</dbReference>
<dbReference type="SUPFAM" id="SSF55781">
    <property type="entry name" value="GAF domain-like"/>
    <property type="match status" value="1"/>
</dbReference>